<feature type="domain" description="PPIase cyclophilin-type" evidence="4">
    <location>
        <begin position="10"/>
        <end position="59"/>
    </location>
</feature>
<keyword evidence="3" id="KW-0539">Nucleus</keyword>
<evidence type="ECO:0000256" key="3">
    <source>
        <dbReference type="ARBA" id="ARBA00023242"/>
    </source>
</evidence>
<dbReference type="InterPro" id="IPR002130">
    <property type="entry name" value="Cyclophilin-type_PPIase_dom"/>
</dbReference>
<dbReference type="InterPro" id="IPR029000">
    <property type="entry name" value="Cyclophilin-like_dom_sf"/>
</dbReference>
<dbReference type="PANTHER" id="PTHR45843:SF1">
    <property type="entry name" value="PEPTIDYL-PROLYL CIS-TRANS ISOMERASE-LIKE 4"/>
    <property type="match status" value="1"/>
</dbReference>
<dbReference type="Pfam" id="PF00160">
    <property type="entry name" value="Pro_isomerase"/>
    <property type="match status" value="1"/>
</dbReference>
<dbReference type="Proteomes" id="UP000079169">
    <property type="component" value="Unplaced"/>
</dbReference>
<dbReference type="STRING" id="121845.A0A3Q0JE38"/>
<keyword evidence="5" id="KW-1185">Reference proteome</keyword>
<dbReference type="SUPFAM" id="SSF50891">
    <property type="entry name" value="Cyclophilin-like"/>
    <property type="match status" value="1"/>
</dbReference>
<evidence type="ECO:0000313" key="5">
    <source>
        <dbReference type="Proteomes" id="UP000079169"/>
    </source>
</evidence>
<organism evidence="5 6">
    <name type="scientific">Diaphorina citri</name>
    <name type="common">Asian citrus psyllid</name>
    <dbReference type="NCBI Taxonomy" id="121845"/>
    <lineage>
        <taxon>Eukaryota</taxon>
        <taxon>Metazoa</taxon>
        <taxon>Ecdysozoa</taxon>
        <taxon>Arthropoda</taxon>
        <taxon>Hexapoda</taxon>
        <taxon>Insecta</taxon>
        <taxon>Pterygota</taxon>
        <taxon>Neoptera</taxon>
        <taxon>Paraneoptera</taxon>
        <taxon>Hemiptera</taxon>
        <taxon>Sternorrhyncha</taxon>
        <taxon>Psylloidea</taxon>
        <taxon>Psyllidae</taxon>
        <taxon>Diaphorininae</taxon>
        <taxon>Diaphorina</taxon>
    </lineage>
</organism>
<dbReference type="GO" id="GO:0003755">
    <property type="term" value="F:peptidyl-prolyl cis-trans isomerase activity"/>
    <property type="evidence" value="ECO:0007669"/>
    <property type="project" value="InterPro"/>
</dbReference>
<reference evidence="6" key="1">
    <citation type="submission" date="2025-08" db="UniProtKB">
        <authorList>
            <consortium name="RefSeq"/>
        </authorList>
    </citation>
    <scope>IDENTIFICATION</scope>
</reference>
<protein>
    <submittedName>
        <fullName evidence="6">Peptidyl-prolyl cis-trans isomerase-like 4</fullName>
    </submittedName>
</protein>
<dbReference type="PaxDb" id="121845-A0A3Q0JE38"/>
<dbReference type="GO" id="GO:0003723">
    <property type="term" value="F:RNA binding"/>
    <property type="evidence" value="ECO:0007669"/>
    <property type="project" value="UniProtKB-KW"/>
</dbReference>
<dbReference type="RefSeq" id="XP_026686762.1">
    <property type="nucleotide sequence ID" value="XM_026830961.1"/>
</dbReference>
<proteinExistence type="predicted"/>
<dbReference type="AlphaFoldDB" id="A0A3Q0JE38"/>
<dbReference type="Gene3D" id="2.40.100.10">
    <property type="entry name" value="Cyclophilin-like"/>
    <property type="match status" value="1"/>
</dbReference>
<gene>
    <name evidence="6" type="primary">LOC103519474</name>
</gene>
<dbReference type="GeneID" id="103519474"/>
<sequence>MVHCGEGLLGSQFFITLGPDLKSLNEHCVFGEIAEGFDILLKLNNAICNEKHRPYQVSISLGILGGTVGPVNYQLSVSMMIN</sequence>
<dbReference type="InterPro" id="IPR035542">
    <property type="entry name" value="CRIP"/>
</dbReference>
<accession>A0A3Q0JE38</accession>
<evidence type="ECO:0000256" key="1">
    <source>
        <dbReference type="ARBA" id="ARBA00004123"/>
    </source>
</evidence>
<evidence type="ECO:0000256" key="2">
    <source>
        <dbReference type="ARBA" id="ARBA00022884"/>
    </source>
</evidence>
<evidence type="ECO:0000259" key="4">
    <source>
        <dbReference type="Pfam" id="PF00160"/>
    </source>
</evidence>
<dbReference type="KEGG" id="dci:103519474"/>
<comment type="subcellular location">
    <subcellularLocation>
        <location evidence="1">Nucleus</location>
    </subcellularLocation>
</comment>
<keyword evidence="2" id="KW-0694">RNA-binding</keyword>
<evidence type="ECO:0000313" key="6">
    <source>
        <dbReference type="RefSeq" id="XP_026686762.1"/>
    </source>
</evidence>
<name>A0A3Q0JE38_DIACI</name>
<dbReference type="PANTHER" id="PTHR45843">
    <property type="entry name" value="PEPTIDYL-PROLYL CIS-TRANS ISOMERASE-LIKE 4"/>
    <property type="match status" value="1"/>
</dbReference>
<dbReference type="GO" id="GO:0005634">
    <property type="term" value="C:nucleus"/>
    <property type="evidence" value="ECO:0007669"/>
    <property type="project" value="UniProtKB-SubCell"/>
</dbReference>